<feature type="transmembrane region" description="Helical" evidence="1">
    <location>
        <begin position="213"/>
        <end position="239"/>
    </location>
</feature>
<keyword evidence="1" id="KW-0812">Transmembrane</keyword>
<dbReference type="EMBL" id="FNIB01000002">
    <property type="protein sequence ID" value="SDM74731.1"/>
    <property type="molecule type" value="Genomic_DNA"/>
</dbReference>
<feature type="transmembrane region" description="Helical" evidence="1">
    <location>
        <begin position="84"/>
        <end position="108"/>
    </location>
</feature>
<dbReference type="AlphaFoldDB" id="A0A4R8VDY4"/>
<dbReference type="RefSeq" id="WP_092339087.1">
    <property type="nucleotide sequence ID" value="NZ_FNIB01000002.1"/>
</dbReference>
<keyword evidence="1" id="KW-0472">Membrane</keyword>
<proteinExistence type="predicted"/>
<dbReference type="EMBL" id="SOFD01000009">
    <property type="protein sequence ID" value="TFB81123.1"/>
    <property type="molecule type" value="Genomic_DNA"/>
</dbReference>
<evidence type="ECO:0000313" key="4">
    <source>
        <dbReference type="Proteomes" id="UP000199639"/>
    </source>
</evidence>
<organism evidence="2 4">
    <name type="scientific">Cryobacterium flavum</name>
    <dbReference type="NCBI Taxonomy" id="1424659"/>
    <lineage>
        <taxon>Bacteria</taxon>
        <taxon>Bacillati</taxon>
        <taxon>Actinomycetota</taxon>
        <taxon>Actinomycetes</taxon>
        <taxon>Micrococcales</taxon>
        <taxon>Microbacteriaceae</taxon>
        <taxon>Cryobacterium</taxon>
    </lineage>
</organism>
<evidence type="ECO:0000313" key="2">
    <source>
        <dbReference type="EMBL" id="SDM74731.1"/>
    </source>
</evidence>
<feature type="transmembrane region" description="Helical" evidence="1">
    <location>
        <begin position="176"/>
        <end position="201"/>
    </location>
</feature>
<protein>
    <submittedName>
        <fullName evidence="2">Uncharacterized protein</fullName>
    </submittedName>
</protein>
<reference evidence="2 4" key="1">
    <citation type="submission" date="2016-10" db="EMBL/GenBank/DDBJ databases">
        <authorList>
            <person name="Varghese N."/>
            <person name="Submissions S."/>
        </authorList>
    </citation>
    <scope>NUCLEOTIDE SEQUENCE [LARGE SCALE GENOMIC DNA]</scope>
    <source>
        <strain evidence="2 4">CGMCC 1.11215</strain>
    </source>
</reference>
<keyword evidence="1" id="KW-1133">Transmembrane helix</keyword>
<accession>A0A4R8VDY4</accession>
<dbReference type="Proteomes" id="UP000298252">
    <property type="component" value="Unassembled WGS sequence"/>
</dbReference>
<feature type="transmembrane region" description="Helical" evidence="1">
    <location>
        <begin position="138"/>
        <end position="156"/>
    </location>
</feature>
<gene>
    <name evidence="3" type="ORF">E3O21_04530</name>
    <name evidence="2" type="ORF">SAMN05216368_102152</name>
</gene>
<feature type="transmembrane region" description="Helical" evidence="1">
    <location>
        <begin position="12"/>
        <end position="40"/>
    </location>
</feature>
<name>A0A4R8VDY4_9MICO</name>
<evidence type="ECO:0000313" key="5">
    <source>
        <dbReference type="Proteomes" id="UP000298252"/>
    </source>
</evidence>
<keyword evidence="5" id="KW-1185">Reference proteome</keyword>
<evidence type="ECO:0000256" key="1">
    <source>
        <dbReference type="SAM" id="Phobius"/>
    </source>
</evidence>
<dbReference type="Proteomes" id="UP000199639">
    <property type="component" value="Unassembled WGS sequence"/>
</dbReference>
<reference evidence="3 5" key="2">
    <citation type="submission" date="2019-03" db="EMBL/GenBank/DDBJ databases">
        <title>Genomics of glacier-inhabiting Cryobacterium strains.</title>
        <authorList>
            <person name="Liu Q."/>
            <person name="Xin Y.-H."/>
        </authorList>
    </citation>
    <scope>NUCLEOTIDE SEQUENCE [LARGE SCALE GENOMIC DNA]</scope>
    <source>
        <strain evidence="3 5">Hh8</strain>
    </source>
</reference>
<evidence type="ECO:0000313" key="3">
    <source>
        <dbReference type="EMBL" id="TFB81123.1"/>
    </source>
</evidence>
<sequence length="425" mass="43635">MSSQKSAVKRARTALGVLIAGLIVTLLWPIVTAVFVLSAWDPDETCARVHGSGDLVRYDFFPPRMLCSTGGDGWVSATAEGVTVGLSVVLVLGVAAMLVGVLAGVWLVPKLAPAASGVNFAYVAGSLPSRRVRRLRRLCGLLAVVSVLSPAWMLYLDIGVDQGGNGAADPYTQIPIYVGQLLVAAVIPLLALAAGIVGWVLRARARSGGADAASVAVAGLVAAVVLLGLTLSLGVGAIAKIVAAGERIAPSATDSAQITVPPSSGGVEILPQPASPPIELPTEPSTALSAAELEQQFAAFVAQTTARFGPAYAEPERQGAIPGPALDLDVAAAPYAFDCLGTGIGYGMELTFSGADADDWDVNYDAAEAAYLRITEGWAADGHPSAPENTEFYAVADAPSIVSQLRARHVGSTVRVGMQSLCVVR</sequence>